<dbReference type="InterPro" id="IPR050266">
    <property type="entry name" value="AB_hydrolase_sf"/>
</dbReference>
<dbReference type="EMBL" id="VFPP01000001">
    <property type="protein sequence ID" value="TQM82249.1"/>
    <property type="molecule type" value="Genomic_DNA"/>
</dbReference>
<feature type="domain" description="Serine aminopeptidase S33" evidence="1">
    <location>
        <begin position="62"/>
        <end position="188"/>
    </location>
</feature>
<dbReference type="Pfam" id="PF12146">
    <property type="entry name" value="Hydrolase_4"/>
    <property type="match status" value="1"/>
</dbReference>
<dbReference type="Proteomes" id="UP000316628">
    <property type="component" value="Unassembled WGS sequence"/>
</dbReference>
<evidence type="ECO:0000259" key="1">
    <source>
        <dbReference type="Pfam" id="PF12146"/>
    </source>
</evidence>
<keyword evidence="3" id="KW-1185">Reference proteome</keyword>
<keyword evidence="2" id="KW-0378">Hydrolase</keyword>
<evidence type="ECO:0000313" key="2">
    <source>
        <dbReference type="EMBL" id="TQM82249.1"/>
    </source>
</evidence>
<dbReference type="Gene3D" id="3.40.50.1820">
    <property type="entry name" value="alpha/beta hydrolase"/>
    <property type="match status" value="1"/>
</dbReference>
<dbReference type="GO" id="GO:0004177">
    <property type="term" value="F:aminopeptidase activity"/>
    <property type="evidence" value="ECO:0007669"/>
    <property type="project" value="UniProtKB-KW"/>
</dbReference>
<dbReference type="GO" id="GO:0016020">
    <property type="term" value="C:membrane"/>
    <property type="evidence" value="ECO:0007669"/>
    <property type="project" value="TreeGrafter"/>
</dbReference>
<keyword evidence="2" id="KW-0031">Aminopeptidase</keyword>
<gene>
    <name evidence="2" type="ORF">FHX81_4647</name>
</gene>
<keyword evidence="2" id="KW-0645">Protease</keyword>
<accession>A0A543JHD4</accession>
<organism evidence="2 3">
    <name type="scientific">Saccharothrix saharensis</name>
    <dbReference type="NCBI Taxonomy" id="571190"/>
    <lineage>
        <taxon>Bacteria</taxon>
        <taxon>Bacillati</taxon>
        <taxon>Actinomycetota</taxon>
        <taxon>Actinomycetes</taxon>
        <taxon>Pseudonocardiales</taxon>
        <taxon>Pseudonocardiaceae</taxon>
        <taxon>Saccharothrix</taxon>
    </lineage>
</organism>
<name>A0A543JHD4_9PSEU</name>
<sequence length="289" mass="31546">MTGPRCLRMTETIPVHTTKDPGQQVRVTVVSTSVTRVTSTSHDAVRLHGVHVRSAPAVTDLAFVVGHGFTNHVRKPFVARVLHRFARHGGVVALDFRGHGRSGGRSTVGGDEIHDLAAGVALARDLGYRRVATVGFSMGASVALRHAGLHEDRPDAVAAVSAPSRWWVRDTVAMRRVHWLLEQPHGRLAARALGVRLAPPWETVPESPLEVVHRITPTPLLIVHGEQDHYFGPAHAVALHRAAGGDAELWLEPGVRHAESSMTPALVDRIATWLDDRAQHPTDRTESRR</sequence>
<protein>
    <submittedName>
        <fullName evidence="2">Serine aminopeptidase S33 family</fullName>
    </submittedName>
</protein>
<dbReference type="SUPFAM" id="SSF53474">
    <property type="entry name" value="alpha/beta-Hydrolases"/>
    <property type="match status" value="1"/>
</dbReference>
<proteinExistence type="predicted"/>
<dbReference type="AlphaFoldDB" id="A0A543JHD4"/>
<dbReference type="InterPro" id="IPR029058">
    <property type="entry name" value="AB_hydrolase_fold"/>
</dbReference>
<reference evidence="2 3" key="1">
    <citation type="submission" date="2019-06" db="EMBL/GenBank/DDBJ databases">
        <title>Sequencing the genomes of 1000 actinobacteria strains.</title>
        <authorList>
            <person name="Klenk H.-P."/>
        </authorList>
    </citation>
    <scope>NUCLEOTIDE SEQUENCE [LARGE SCALE GENOMIC DNA]</scope>
    <source>
        <strain evidence="2 3">DSM 45456</strain>
    </source>
</reference>
<dbReference type="PANTHER" id="PTHR43798:SF33">
    <property type="entry name" value="HYDROLASE, PUTATIVE (AFU_ORTHOLOGUE AFUA_2G14860)-RELATED"/>
    <property type="match status" value="1"/>
</dbReference>
<dbReference type="InterPro" id="IPR022742">
    <property type="entry name" value="Hydrolase_4"/>
</dbReference>
<comment type="caution">
    <text evidence="2">The sequence shown here is derived from an EMBL/GenBank/DDBJ whole genome shotgun (WGS) entry which is preliminary data.</text>
</comment>
<evidence type="ECO:0000313" key="3">
    <source>
        <dbReference type="Proteomes" id="UP000316628"/>
    </source>
</evidence>
<dbReference type="PANTHER" id="PTHR43798">
    <property type="entry name" value="MONOACYLGLYCEROL LIPASE"/>
    <property type="match status" value="1"/>
</dbReference>